<evidence type="ECO:0000313" key="2">
    <source>
        <dbReference type="EMBL" id="ETJ35890.1"/>
    </source>
</evidence>
<accession>W1Y2J9</accession>
<evidence type="ECO:0000259" key="1">
    <source>
        <dbReference type="Pfam" id="PF00109"/>
    </source>
</evidence>
<comment type="caution">
    <text evidence="2">The sequence shown here is derived from an EMBL/GenBank/DDBJ whole genome shotgun (WGS) entry which is preliminary data.</text>
</comment>
<feature type="domain" description="Beta-ketoacyl synthase-like N-terminal" evidence="1">
    <location>
        <begin position="3"/>
        <end position="90"/>
    </location>
</feature>
<reference evidence="2" key="1">
    <citation type="submission" date="2013-12" db="EMBL/GenBank/DDBJ databases">
        <title>A Varibaculum cambriense genome reconstructed from a premature infant gut community with otherwise low bacterial novelty that shifts toward anaerobic metabolism during the third week of life.</title>
        <authorList>
            <person name="Brown C.T."/>
            <person name="Sharon I."/>
            <person name="Thomas B.C."/>
            <person name="Castelle C.J."/>
            <person name="Morowitz M.J."/>
            <person name="Banfield J.F."/>
        </authorList>
    </citation>
    <scope>NUCLEOTIDE SEQUENCE</scope>
</reference>
<dbReference type="EMBL" id="AZMM01009791">
    <property type="protein sequence ID" value="ETJ35890.1"/>
    <property type="molecule type" value="Genomic_DNA"/>
</dbReference>
<dbReference type="Pfam" id="PF00109">
    <property type="entry name" value="ketoacyl-synt"/>
    <property type="match status" value="1"/>
</dbReference>
<dbReference type="InterPro" id="IPR016039">
    <property type="entry name" value="Thiolase-like"/>
</dbReference>
<feature type="non-terminal residue" evidence="2">
    <location>
        <position position="90"/>
    </location>
</feature>
<organism evidence="2">
    <name type="scientific">human gut metagenome</name>
    <dbReference type="NCBI Taxonomy" id="408170"/>
    <lineage>
        <taxon>unclassified sequences</taxon>
        <taxon>metagenomes</taxon>
        <taxon>organismal metagenomes</taxon>
    </lineage>
</organism>
<sequence length="90" mass="10111">MTRRVVITGMGGVTAFGENWQDVSARLLAYENAVRKMPEWQVYDGLHTLLGAPVDDFTLPEHYTRKRIRAMGRVSQMSTRASELALEQAG</sequence>
<dbReference type="SUPFAM" id="SSF53901">
    <property type="entry name" value="Thiolase-like"/>
    <property type="match status" value="1"/>
</dbReference>
<name>W1Y2J9_9ZZZZ</name>
<protein>
    <submittedName>
        <fullName evidence="2">Beta-ketoacyl synthase</fullName>
    </submittedName>
</protein>
<dbReference type="InterPro" id="IPR014030">
    <property type="entry name" value="Ketoacyl_synth_N"/>
</dbReference>
<dbReference type="GO" id="GO:0016746">
    <property type="term" value="F:acyltransferase activity"/>
    <property type="evidence" value="ECO:0007669"/>
    <property type="project" value="InterPro"/>
</dbReference>
<dbReference type="AlphaFoldDB" id="W1Y2J9"/>
<gene>
    <name evidence="2" type="ORF">Q604_UNBC09791G0001</name>
</gene>
<dbReference type="Gene3D" id="3.40.47.10">
    <property type="match status" value="1"/>
</dbReference>
<proteinExistence type="predicted"/>